<dbReference type="GO" id="GO:0003676">
    <property type="term" value="F:nucleic acid binding"/>
    <property type="evidence" value="ECO:0007669"/>
    <property type="project" value="InterPro"/>
</dbReference>
<evidence type="ECO:0000313" key="2">
    <source>
        <dbReference type="Proteomes" id="UP000887578"/>
    </source>
</evidence>
<dbReference type="GO" id="GO:0008270">
    <property type="term" value="F:zinc ion binding"/>
    <property type="evidence" value="ECO:0007669"/>
    <property type="project" value="InterPro"/>
</dbReference>
<evidence type="ECO:0000256" key="1">
    <source>
        <dbReference type="SAM" id="Coils"/>
    </source>
</evidence>
<accession>A0A914QYY9</accession>
<name>A0A914QYY9_9BILA</name>
<dbReference type="InterPro" id="IPR036875">
    <property type="entry name" value="Znf_CCHC_sf"/>
</dbReference>
<dbReference type="WBParaSite" id="PDA_v2.g728.t1">
    <property type="protein sequence ID" value="PDA_v2.g728.t1"/>
    <property type="gene ID" value="PDA_v2.g728"/>
</dbReference>
<evidence type="ECO:0000313" key="3">
    <source>
        <dbReference type="WBParaSite" id="PDA_v2.g728.t1"/>
    </source>
</evidence>
<keyword evidence="2" id="KW-1185">Reference proteome</keyword>
<feature type="coiled-coil region" evidence="1">
    <location>
        <begin position="44"/>
        <end position="175"/>
    </location>
</feature>
<sequence length="494" mass="57365">MANYEEGRLITDFDERYLPVGEKEAIPQVLEGLRRHEQAVARNARAVDRQLNGLQTTIVNLERQLQESAAELNGQIDNLVRLVDRIQQNNDANEQRFQQHQAEMQQQMDDQREEMEQRLDHRLEQSNATMTAAVATLDDELINAAERIDTLEEDVRRLAATSEQLRLEMLQMEANEVDLSSLSLESDATDEHARGPAQLPLAEQLEQQQYERLPENVKVLHHMVQYLRDIHAENPEYDQQHPLVELREELEPLLDRQVSMLPLQVISTPAYDGNPKTSIFKFLEEVEDDINTNTTFPLTEGQKVLRLRSHLRGRARQYVDSVPNAQKQTFQAACDVLKRKFNDKLVKRLADARLTSCYQKPDESVHAFSERLMDIVNTVMEGETVAEIEKASNREFKHRLTPRIRVEVLRVNPDTYEESLGTALQYEAYQDELKVINQMNPETPATIMVADVRNAECFYCHRIGHLKAECFQRQRDEAERNWQQRGQNNYRNRG</sequence>
<dbReference type="AlphaFoldDB" id="A0A914QYY9"/>
<dbReference type="Proteomes" id="UP000887578">
    <property type="component" value="Unplaced"/>
</dbReference>
<dbReference type="SUPFAM" id="SSF57756">
    <property type="entry name" value="Retrovirus zinc finger-like domains"/>
    <property type="match status" value="1"/>
</dbReference>
<organism evidence="2 3">
    <name type="scientific">Panagrolaimus davidi</name>
    <dbReference type="NCBI Taxonomy" id="227884"/>
    <lineage>
        <taxon>Eukaryota</taxon>
        <taxon>Metazoa</taxon>
        <taxon>Ecdysozoa</taxon>
        <taxon>Nematoda</taxon>
        <taxon>Chromadorea</taxon>
        <taxon>Rhabditida</taxon>
        <taxon>Tylenchina</taxon>
        <taxon>Panagrolaimomorpha</taxon>
        <taxon>Panagrolaimoidea</taxon>
        <taxon>Panagrolaimidae</taxon>
        <taxon>Panagrolaimus</taxon>
    </lineage>
</organism>
<protein>
    <submittedName>
        <fullName evidence="3">CCHC-type domain-containing protein</fullName>
    </submittedName>
</protein>
<proteinExistence type="predicted"/>
<reference evidence="3" key="1">
    <citation type="submission" date="2022-11" db="UniProtKB">
        <authorList>
            <consortium name="WormBaseParasite"/>
        </authorList>
    </citation>
    <scope>IDENTIFICATION</scope>
</reference>
<keyword evidence="1" id="KW-0175">Coiled coil</keyword>